<gene>
    <name evidence="1" type="ORF">J4P90_01455</name>
</gene>
<name>A0ABS3NTK8_9BACI</name>
<sequence>MRWPLVLVLVTSKAKAARSEWEGDGASAEEVCFTSVEETKPTIILAAQAGS</sequence>
<evidence type="ECO:0000313" key="2">
    <source>
        <dbReference type="Proteomes" id="UP000677611"/>
    </source>
</evidence>
<protein>
    <submittedName>
        <fullName evidence="1">Uncharacterized protein</fullName>
    </submittedName>
</protein>
<reference evidence="1 2" key="1">
    <citation type="submission" date="2021-03" db="EMBL/GenBank/DDBJ databases">
        <title>Identification of novel Bacillus strains.</title>
        <authorList>
            <person name="Xiao Z."/>
            <person name="Li Y."/>
            <person name="Shen J."/>
        </authorList>
    </citation>
    <scope>NUCLEOTIDE SEQUENCE [LARGE SCALE GENOMIC DNA]</scope>
    <source>
        <strain evidence="1 2">SY8</strain>
    </source>
</reference>
<comment type="caution">
    <text evidence="1">The sequence shown here is derived from an EMBL/GenBank/DDBJ whole genome shotgun (WGS) entry which is preliminary data.</text>
</comment>
<accession>A0ABS3NTK8</accession>
<keyword evidence="2" id="KW-1185">Reference proteome</keyword>
<organism evidence="1 2">
    <name type="scientific">Bacillus arachidis</name>
    <dbReference type="NCBI Taxonomy" id="2819290"/>
    <lineage>
        <taxon>Bacteria</taxon>
        <taxon>Bacillati</taxon>
        <taxon>Bacillota</taxon>
        <taxon>Bacilli</taxon>
        <taxon>Bacillales</taxon>
        <taxon>Bacillaceae</taxon>
        <taxon>Bacillus</taxon>
    </lineage>
</organism>
<dbReference type="NCBIfam" id="NF041643">
    <property type="entry name" value="EAxFAS_anti"/>
    <property type="match status" value="1"/>
</dbReference>
<evidence type="ECO:0000313" key="1">
    <source>
        <dbReference type="EMBL" id="MBO1623926.1"/>
    </source>
</evidence>
<dbReference type="Proteomes" id="UP000677611">
    <property type="component" value="Unassembled WGS sequence"/>
</dbReference>
<dbReference type="EMBL" id="JAGDQJ010000004">
    <property type="protein sequence ID" value="MBO1623926.1"/>
    <property type="molecule type" value="Genomic_DNA"/>
</dbReference>
<proteinExistence type="predicted"/>